<gene>
    <name evidence="2" type="ORF">mRhiFer1_010084</name>
</gene>
<feature type="region of interest" description="Disordered" evidence="1">
    <location>
        <begin position="127"/>
        <end position="147"/>
    </location>
</feature>
<protein>
    <submittedName>
        <fullName evidence="2">Uncharacterized protein</fullName>
    </submittedName>
</protein>
<reference evidence="2 3" key="1">
    <citation type="journal article" date="2020" name="Nature">
        <title>Six reference-quality genomes reveal evolution of bat adaptations.</title>
        <authorList>
            <person name="Jebb D."/>
            <person name="Huang Z."/>
            <person name="Pippel M."/>
            <person name="Hughes G.M."/>
            <person name="Lavrichenko K."/>
            <person name="Devanna P."/>
            <person name="Winkler S."/>
            <person name="Jermiin L.S."/>
            <person name="Skirmuntt E.C."/>
            <person name="Katzourakis A."/>
            <person name="Burkitt-Gray L."/>
            <person name="Ray D.A."/>
            <person name="Sullivan K.A.M."/>
            <person name="Roscito J.G."/>
            <person name="Kirilenko B.M."/>
            <person name="Davalos L.M."/>
            <person name="Corthals A.P."/>
            <person name="Power M.L."/>
            <person name="Jones G."/>
            <person name="Ransome R.D."/>
            <person name="Dechmann D.K.N."/>
            <person name="Locatelli A.G."/>
            <person name="Puechmaille S.J."/>
            <person name="Fedrigo O."/>
            <person name="Jarvis E.D."/>
            <person name="Hiller M."/>
            <person name="Vernes S.C."/>
            <person name="Myers E.W."/>
            <person name="Teeling E.C."/>
        </authorList>
    </citation>
    <scope>NUCLEOTIDE SEQUENCE [LARGE SCALE GENOMIC DNA]</scope>
    <source>
        <strain evidence="2">MRhiFer1</strain>
        <tissue evidence="2">Lung</tissue>
    </source>
</reference>
<dbReference type="EMBL" id="JACAGC010000008">
    <property type="protein sequence ID" value="KAF6351563.1"/>
    <property type="molecule type" value="Genomic_DNA"/>
</dbReference>
<evidence type="ECO:0000313" key="2">
    <source>
        <dbReference type="EMBL" id="KAF6351563.1"/>
    </source>
</evidence>
<evidence type="ECO:0000313" key="3">
    <source>
        <dbReference type="Proteomes" id="UP000585614"/>
    </source>
</evidence>
<dbReference type="Proteomes" id="UP000585614">
    <property type="component" value="Unassembled WGS sequence"/>
</dbReference>
<accession>A0A7J7XP88</accession>
<dbReference type="AlphaFoldDB" id="A0A7J7XP88"/>
<comment type="caution">
    <text evidence="2">The sequence shown here is derived from an EMBL/GenBank/DDBJ whole genome shotgun (WGS) entry which is preliminary data.</text>
</comment>
<feature type="compositionally biased region" description="Polar residues" evidence="1">
    <location>
        <begin position="137"/>
        <end position="147"/>
    </location>
</feature>
<evidence type="ECO:0000256" key="1">
    <source>
        <dbReference type="SAM" id="MobiDB-lite"/>
    </source>
</evidence>
<sequence>MFFCAQLFSFLCGRYPEVESLGESPFYKVKARAYVRSQRVGLECSQHWSRTWEVVALAERSGGCRTLAEGLLGVAVTTGALEWMHTALSGTCMAAAFLGKEPKVPLTWCWGDMTVATQRGHGRHRTWASALTRPLAPQTQEDTAPVL</sequence>
<proteinExistence type="predicted"/>
<name>A0A7J7XP88_RHIFE</name>
<organism evidence="2 3">
    <name type="scientific">Rhinolophus ferrumequinum</name>
    <name type="common">Greater horseshoe bat</name>
    <dbReference type="NCBI Taxonomy" id="59479"/>
    <lineage>
        <taxon>Eukaryota</taxon>
        <taxon>Metazoa</taxon>
        <taxon>Chordata</taxon>
        <taxon>Craniata</taxon>
        <taxon>Vertebrata</taxon>
        <taxon>Euteleostomi</taxon>
        <taxon>Mammalia</taxon>
        <taxon>Eutheria</taxon>
        <taxon>Laurasiatheria</taxon>
        <taxon>Chiroptera</taxon>
        <taxon>Yinpterochiroptera</taxon>
        <taxon>Rhinolophoidea</taxon>
        <taxon>Rhinolophidae</taxon>
        <taxon>Rhinolophinae</taxon>
        <taxon>Rhinolophus</taxon>
    </lineage>
</organism>